<feature type="domain" description="Peptidase M16 C-terminal" evidence="2">
    <location>
        <begin position="233"/>
        <end position="410"/>
    </location>
</feature>
<dbReference type="InterPro" id="IPR007863">
    <property type="entry name" value="Peptidase_M16_C"/>
</dbReference>
<evidence type="ECO:0000259" key="2">
    <source>
        <dbReference type="Pfam" id="PF05193"/>
    </source>
</evidence>
<dbReference type="Gene3D" id="3.30.830.10">
    <property type="entry name" value="Metalloenzyme, LuxS/M16 peptidase-like"/>
    <property type="match status" value="2"/>
</dbReference>
<accession>A0A1W1XX47</accession>
<dbReference type="GO" id="GO:0046872">
    <property type="term" value="F:metal ion binding"/>
    <property type="evidence" value="ECO:0007669"/>
    <property type="project" value="InterPro"/>
</dbReference>
<dbReference type="PROSITE" id="PS51257">
    <property type="entry name" value="PROKAR_LIPOPROTEIN"/>
    <property type="match status" value="1"/>
</dbReference>
<dbReference type="InterPro" id="IPR011249">
    <property type="entry name" value="Metalloenz_LuxS/M16"/>
</dbReference>
<evidence type="ECO:0000256" key="1">
    <source>
        <dbReference type="SAM" id="MobiDB-lite"/>
    </source>
</evidence>
<dbReference type="GO" id="GO:0008233">
    <property type="term" value="F:peptidase activity"/>
    <property type="evidence" value="ECO:0007669"/>
    <property type="project" value="UniProtKB-KW"/>
</dbReference>
<dbReference type="GO" id="GO:0006508">
    <property type="term" value="P:proteolysis"/>
    <property type="evidence" value="ECO:0007669"/>
    <property type="project" value="UniProtKB-KW"/>
</dbReference>
<proteinExistence type="predicted"/>
<evidence type="ECO:0000313" key="3">
    <source>
        <dbReference type="EMBL" id="SMC28111.1"/>
    </source>
</evidence>
<dbReference type="AlphaFoldDB" id="A0A1W1XX47"/>
<reference evidence="3 4" key="1">
    <citation type="submission" date="2017-04" db="EMBL/GenBank/DDBJ databases">
        <authorList>
            <person name="Afonso C.L."/>
            <person name="Miller P.J."/>
            <person name="Scott M.A."/>
            <person name="Spackman E."/>
            <person name="Goraichik I."/>
            <person name="Dimitrov K.M."/>
            <person name="Suarez D.L."/>
            <person name="Swayne D.E."/>
        </authorList>
    </citation>
    <scope>NUCLEOTIDE SEQUENCE [LARGE SCALE GENOMIC DNA]</scope>
    <source>
        <strain evidence="3 4">DSM 23236</strain>
    </source>
</reference>
<keyword evidence="3" id="KW-0378">Hydrolase</keyword>
<dbReference type="Proteomes" id="UP000192761">
    <property type="component" value="Unassembled WGS sequence"/>
</dbReference>
<sequence>MTDDRLPSHSASLQACTQYPHSGVAAPLHMSGATVTRQNPTRMTTLKTLFTLLACVAAPSWAGPQIESWTTKQGARVYLVSTAAQPMVDVKIDFDAGEDRAERKQAGLAQFVASELLDYEFTGNDGELLTPNEKLRAIGAQFGSSSEADRASVYLRVLSSQKEAAVGILRKQLGDANFPYRFHDWRRSSWTDRLEADYGKRNKGSVATLAKLLYGEHPYANADVIGADTVDDLSNRDVLRFQRKHYIASNAVFSIVGNISRPEAERIVNEVVEYLPKGDKAAALDAPKLPAASPGKQIIVKHEDAAQSTLRLGLLLPPRSSADYLALQVGNHILGGGDMESKLMQEVRVNRGLAYSVYSTLESLRLSSELQLVAQTRRDQTNNVLAVMKQTLADFVANGPSDAELQAAKSYFRQRVPFWTESNLSTLELLSTIGYYQLPLSYPDDFAKAVDQLTREDVKAAWQRWVKPEQVAIVISGGQTGEAKAEAAKDGAPKEGVAKEGAAQ</sequence>
<dbReference type="PANTHER" id="PTHR11851">
    <property type="entry name" value="METALLOPROTEASE"/>
    <property type="match status" value="1"/>
</dbReference>
<feature type="region of interest" description="Disordered" evidence="1">
    <location>
        <begin position="482"/>
        <end position="504"/>
    </location>
</feature>
<dbReference type="Pfam" id="PF05193">
    <property type="entry name" value="Peptidase_M16_C"/>
    <property type="match status" value="1"/>
</dbReference>
<name>A0A1W1XX47_9NEIS</name>
<keyword evidence="3" id="KW-0645">Protease</keyword>
<dbReference type="SUPFAM" id="SSF63411">
    <property type="entry name" value="LuxS/MPP-like metallohydrolase"/>
    <property type="match status" value="2"/>
</dbReference>
<gene>
    <name evidence="3" type="ORF">SAMN02745857_03126</name>
</gene>
<dbReference type="STRING" id="1121001.SAMN02745857_03126"/>
<dbReference type="PANTHER" id="PTHR11851:SF224">
    <property type="entry name" value="PROCESSING PROTEASE"/>
    <property type="match status" value="1"/>
</dbReference>
<protein>
    <submittedName>
        <fullName evidence="3">Zinc protease</fullName>
    </submittedName>
</protein>
<organism evidence="3 4">
    <name type="scientific">Andreprevotia lacus DSM 23236</name>
    <dbReference type="NCBI Taxonomy" id="1121001"/>
    <lineage>
        <taxon>Bacteria</taxon>
        <taxon>Pseudomonadati</taxon>
        <taxon>Pseudomonadota</taxon>
        <taxon>Betaproteobacteria</taxon>
        <taxon>Neisseriales</taxon>
        <taxon>Chitinibacteraceae</taxon>
        <taxon>Andreprevotia</taxon>
    </lineage>
</organism>
<evidence type="ECO:0000313" key="4">
    <source>
        <dbReference type="Proteomes" id="UP000192761"/>
    </source>
</evidence>
<keyword evidence="4" id="KW-1185">Reference proteome</keyword>
<dbReference type="InterPro" id="IPR050361">
    <property type="entry name" value="MPP/UQCRC_Complex"/>
</dbReference>
<dbReference type="OrthoDB" id="9811314at2"/>
<dbReference type="EMBL" id="FWXD01000020">
    <property type="protein sequence ID" value="SMC28111.1"/>
    <property type="molecule type" value="Genomic_DNA"/>
</dbReference>
<feature type="compositionally biased region" description="Basic and acidic residues" evidence="1">
    <location>
        <begin position="483"/>
        <end position="498"/>
    </location>
</feature>
<dbReference type="RefSeq" id="WP_084091903.1">
    <property type="nucleotide sequence ID" value="NZ_FWXD01000020.1"/>
</dbReference>